<evidence type="ECO:0000313" key="1">
    <source>
        <dbReference type="EMBL" id="RKM90949.1"/>
    </source>
</evidence>
<accession>A0A454KS85</accession>
<organism evidence="1 2">
    <name type="scientific">Streptomyces xinghaiensis</name>
    <dbReference type="NCBI Taxonomy" id="1038928"/>
    <lineage>
        <taxon>Bacteria</taxon>
        <taxon>Bacillati</taxon>
        <taxon>Actinomycetota</taxon>
        <taxon>Actinomycetes</taxon>
        <taxon>Kitasatosporales</taxon>
        <taxon>Streptomycetaceae</taxon>
        <taxon>Streptomyces</taxon>
    </lineage>
</organism>
<evidence type="ECO:0000313" key="2">
    <source>
        <dbReference type="Proteomes" id="UP000028058"/>
    </source>
</evidence>
<sequence length="256" mass="27888">MRHDPASTPTPAMVSTAFGLLPTSTVLAERSAPVGRARGGRALQGVPYVVWWDQELPPSLADICLRRDRPGIAYGDERPQDRCRGVLWARMSGKRGDGKAVFPALHPGRQRAAMWHLLCQVCNGPASRTPEGWLFLFEKPSGPTEDMPDGPGPDWPEGVRTRQPPVCLTCAPIARDHCPHLSGRCVAVRAQAVRRAGVNGALFQPAGFGVAQVESDLALIFGAEGIRWLLGSQLLVTLHSTTRVDLDRELARGRRR</sequence>
<proteinExistence type="predicted"/>
<protein>
    <submittedName>
        <fullName evidence="1">Uncharacterized protein</fullName>
    </submittedName>
</protein>
<keyword evidence="2" id="KW-1185">Reference proteome</keyword>
<dbReference type="AlphaFoldDB" id="A0A454KS85"/>
<gene>
    <name evidence="1" type="ORF">SFRA_030430</name>
</gene>
<name>A0A454KS85_9ACTN</name>
<reference evidence="1 2" key="1">
    <citation type="journal article" date="2014" name="Genome Announc.">
        <title>Draft Genome Sequence of Streptomyces fradiae ATCC 19609, a Strain Highly Sensitive to Antibiotics.</title>
        <authorList>
            <person name="Bekker O.B."/>
            <person name="Klimina K.M."/>
            <person name="Vatlin A.A."/>
            <person name="Zakharevich N.V."/>
            <person name="Kasianov A.S."/>
            <person name="Danilenko V.N."/>
        </authorList>
    </citation>
    <scope>NUCLEOTIDE SEQUENCE [LARGE SCALE GENOMIC DNA]</scope>
    <source>
        <strain evidence="1 2">ATCC 19609</strain>
    </source>
</reference>
<comment type="caution">
    <text evidence="1">The sequence shown here is derived from an EMBL/GenBank/DDBJ whole genome shotgun (WGS) entry which is preliminary data.</text>
</comment>
<dbReference type="Proteomes" id="UP000028058">
    <property type="component" value="Unassembled WGS sequence"/>
</dbReference>
<dbReference type="EMBL" id="JNAD02000020">
    <property type="protein sequence ID" value="RKM90949.1"/>
    <property type="molecule type" value="Genomic_DNA"/>
</dbReference>